<dbReference type="STRING" id="128403.WA1_30195"/>
<evidence type="ECO:0000313" key="2">
    <source>
        <dbReference type="EMBL" id="KYC39617.1"/>
    </source>
</evidence>
<protein>
    <recommendedName>
        <fullName evidence="1">Histidine kinase/HSP90-like ATPase domain-containing protein</fullName>
    </recommendedName>
</protein>
<dbReference type="InterPro" id="IPR003594">
    <property type="entry name" value="HATPase_dom"/>
</dbReference>
<evidence type="ECO:0000259" key="1">
    <source>
        <dbReference type="Pfam" id="PF02518"/>
    </source>
</evidence>
<comment type="caution">
    <text evidence="2">The sequence shown here is derived from an EMBL/GenBank/DDBJ whole genome shotgun (WGS) entry which is preliminary data.</text>
</comment>
<dbReference type="OrthoDB" id="7325042at2"/>
<dbReference type="Gene3D" id="3.30.565.10">
    <property type="entry name" value="Histidine kinase-like ATPase, C-terminal domain"/>
    <property type="match status" value="1"/>
</dbReference>
<feature type="domain" description="Histidine kinase/HSP90-like ATPase" evidence="1">
    <location>
        <begin position="31"/>
        <end position="83"/>
    </location>
</feature>
<sequence>MSLTPQLNKTKLSENVRSNDAIANDCFPGAFSQIVTNLVMNSMSHAYQLGEEGQLCFEVIHQDDRLIIHYTDDGCGISEKTLIKFLNLSLQLLEVVEEVG</sequence>
<organism evidence="2 3">
    <name type="scientific">Scytonema hofmannii PCC 7110</name>
    <dbReference type="NCBI Taxonomy" id="128403"/>
    <lineage>
        <taxon>Bacteria</taxon>
        <taxon>Bacillati</taxon>
        <taxon>Cyanobacteriota</taxon>
        <taxon>Cyanophyceae</taxon>
        <taxon>Nostocales</taxon>
        <taxon>Scytonemataceae</taxon>
        <taxon>Scytonema</taxon>
    </lineage>
</organism>
<dbReference type="Proteomes" id="UP000076925">
    <property type="component" value="Unassembled WGS sequence"/>
</dbReference>
<dbReference type="EMBL" id="ANNX02000033">
    <property type="protein sequence ID" value="KYC39617.1"/>
    <property type="molecule type" value="Genomic_DNA"/>
</dbReference>
<dbReference type="Pfam" id="PF02518">
    <property type="entry name" value="HATPase_c"/>
    <property type="match status" value="1"/>
</dbReference>
<gene>
    <name evidence="2" type="ORF">WA1_30195</name>
</gene>
<proteinExistence type="predicted"/>
<reference evidence="2 3" key="1">
    <citation type="journal article" date="2013" name="Genome Biol. Evol.">
        <title>Genomes of Stigonematalean cyanobacteria (subsection V) and the evolution of oxygenic photosynthesis from prokaryotes to plastids.</title>
        <authorList>
            <person name="Dagan T."/>
            <person name="Roettger M."/>
            <person name="Stucken K."/>
            <person name="Landan G."/>
            <person name="Koch R."/>
            <person name="Major P."/>
            <person name="Gould S.B."/>
            <person name="Goremykin V.V."/>
            <person name="Rippka R."/>
            <person name="Tandeau de Marsac N."/>
            <person name="Gugger M."/>
            <person name="Lockhart P.J."/>
            <person name="Allen J.F."/>
            <person name="Brune I."/>
            <person name="Maus I."/>
            <person name="Puhler A."/>
            <person name="Martin W.F."/>
        </authorList>
    </citation>
    <scope>NUCLEOTIDE SEQUENCE [LARGE SCALE GENOMIC DNA]</scope>
    <source>
        <strain evidence="2 3">PCC 7110</strain>
    </source>
</reference>
<dbReference type="AlphaFoldDB" id="A0A139X4J3"/>
<evidence type="ECO:0000313" key="3">
    <source>
        <dbReference type="Proteomes" id="UP000076925"/>
    </source>
</evidence>
<dbReference type="SUPFAM" id="SSF55874">
    <property type="entry name" value="ATPase domain of HSP90 chaperone/DNA topoisomerase II/histidine kinase"/>
    <property type="match status" value="1"/>
</dbReference>
<accession>A0A139X4J3</accession>
<dbReference type="InterPro" id="IPR036890">
    <property type="entry name" value="HATPase_C_sf"/>
</dbReference>
<dbReference type="RefSeq" id="WP_026134378.1">
    <property type="nucleotide sequence ID" value="NZ_KQ976354.1"/>
</dbReference>
<keyword evidence="3" id="KW-1185">Reference proteome</keyword>
<name>A0A139X4J3_9CYAN</name>